<dbReference type="AlphaFoldDB" id="A0A0R3JRX5"/>
<dbReference type="Gene3D" id="3.40.50.300">
    <property type="entry name" value="P-loop containing nucleotide triphosphate hydrolases"/>
    <property type="match status" value="1"/>
</dbReference>
<reference evidence="3 4" key="1">
    <citation type="submission" date="2015-09" db="EMBL/GenBank/DDBJ databases">
        <title>Draft genome sequence of a Caloramator mitchellensis, a moderate thermophile from the Great Artesian Basin of Australia.</title>
        <authorList>
            <person name="Patel B.K."/>
        </authorList>
    </citation>
    <scope>NUCLEOTIDE SEQUENCE [LARGE SCALE GENOMIC DNA]</scope>
    <source>
        <strain evidence="3 4">VF08</strain>
    </source>
</reference>
<dbReference type="InterPro" id="IPR011579">
    <property type="entry name" value="ATPase_dom"/>
</dbReference>
<accession>A0A0R3JRX5</accession>
<dbReference type="InterPro" id="IPR027417">
    <property type="entry name" value="P-loop_NTPase"/>
</dbReference>
<dbReference type="InterPro" id="IPR004256">
    <property type="entry name" value="DUF234"/>
</dbReference>
<name>A0A0R3JRX5_CALMK</name>
<dbReference type="SUPFAM" id="SSF52980">
    <property type="entry name" value="Restriction endonuclease-like"/>
    <property type="match status" value="1"/>
</dbReference>
<dbReference type="InterPro" id="IPR036390">
    <property type="entry name" value="WH_DNA-bd_sf"/>
</dbReference>
<evidence type="ECO:0000313" key="3">
    <source>
        <dbReference type="EMBL" id="KRQ86259.1"/>
    </source>
</evidence>
<evidence type="ECO:0000313" key="4">
    <source>
        <dbReference type="Proteomes" id="UP000052015"/>
    </source>
</evidence>
<proteinExistence type="predicted"/>
<dbReference type="PATRIC" id="fig|908809.3.peg.1993"/>
<dbReference type="SUPFAM" id="SSF52540">
    <property type="entry name" value="P-loop containing nucleoside triphosphate hydrolases"/>
    <property type="match status" value="1"/>
</dbReference>
<protein>
    <submittedName>
        <fullName evidence="3">Archaeal ATPase</fullName>
    </submittedName>
</protein>
<sequence>MICMFVGRNEELNFLNEKYNLKSGQFIVLYGRRRIGKTELLRHFSKDKPHIFYVCRETVDSEQLKLFSKKLLEKSSVSQYLSTFKDWEDAFRFFKDLPYDGKKLVIIDEFPYMVNSNKSIPSILQNLWDETLKDENLMIVLCGSSMSFIEKEILAEKNPLFGRTTGVLKLDELDFYTASLFFENKTIEERIILYSILGGIPHYLKQFDYGLSIELNIKKNILTKGSVLYSEVDFLMKQELRETATYYTIIQAIAMGNTKLNDIHTKTGIDKTKILVYLKNLMDLNLIEREYPITMSIKKTSNSQNGLYKLKDNYFKFYYRFVFPNISELEEYDIDGVYELAIKPFLNEYVSFAFEDVCKEYLRKNNKQNKLPFRFLKIGRWWDKKDEIDIVAYDNLGNALFGECKWKNSKAGLKELNKLKEKSIKVDNNFINKYYYIFSKSGFDDELLDIAKIDNTIKLIDLNKIFD</sequence>
<dbReference type="PANTHER" id="PTHR34704">
    <property type="entry name" value="ATPASE"/>
    <property type="match status" value="1"/>
</dbReference>
<dbReference type="Pfam" id="PF03008">
    <property type="entry name" value="DUF234"/>
    <property type="match status" value="1"/>
</dbReference>
<organism evidence="3 4">
    <name type="scientific">Caloramator mitchellensis</name>
    <dbReference type="NCBI Taxonomy" id="908809"/>
    <lineage>
        <taxon>Bacteria</taxon>
        <taxon>Bacillati</taxon>
        <taxon>Bacillota</taxon>
        <taxon>Clostridia</taxon>
        <taxon>Eubacteriales</taxon>
        <taxon>Clostridiaceae</taxon>
        <taxon>Caloramator</taxon>
    </lineage>
</organism>
<dbReference type="PANTHER" id="PTHR34704:SF1">
    <property type="entry name" value="ATPASE"/>
    <property type="match status" value="1"/>
</dbReference>
<comment type="caution">
    <text evidence="3">The sequence shown here is derived from an EMBL/GenBank/DDBJ whole genome shotgun (WGS) entry which is preliminary data.</text>
</comment>
<feature type="domain" description="DUF234" evidence="2">
    <location>
        <begin position="318"/>
        <end position="410"/>
    </location>
</feature>
<feature type="domain" description="ATPase" evidence="1">
    <location>
        <begin position="5"/>
        <end position="207"/>
    </location>
</feature>
<dbReference type="STRING" id="908809.ABG79_01992"/>
<evidence type="ECO:0000259" key="2">
    <source>
        <dbReference type="Pfam" id="PF03008"/>
    </source>
</evidence>
<gene>
    <name evidence="3" type="ORF">ABG79_01992</name>
</gene>
<dbReference type="InterPro" id="IPR011335">
    <property type="entry name" value="Restrct_endonuc-II-like"/>
</dbReference>
<dbReference type="Pfam" id="PF01637">
    <property type="entry name" value="ATPase_2"/>
    <property type="match status" value="1"/>
</dbReference>
<dbReference type="SUPFAM" id="SSF46785">
    <property type="entry name" value="Winged helix' DNA-binding domain"/>
    <property type="match status" value="1"/>
</dbReference>
<dbReference type="Proteomes" id="UP000052015">
    <property type="component" value="Unassembled WGS sequence"/>
</dbReference>
<keyword evidence="4" id="KW-1185">Reference proteome</keyword>
<dbReference type="GO" id="GO:0005524">
    <property type="term" value="F:ATP binding"/>
    <property type="evidence" value="ECO:0007669"/>
    <property type="project" value="InterPro"/>
</dbReference>
<dbReference type="EMBL" id="LKHP01000013">
    <property type="protein sequence ID" value="KRQ86259.1"/>
    <property type="molecule type" value="Genomic_DNA"/>
</dbReference>
<evidence type="ECO:0000259" key="1">
    <source>
        <dbReference type="Pfam" id="PF01637"/>
    </source>
</evidence>